<protein>
    <submittedName>
        <fullName evidence="1">Uncharacterized protein</fullName>
    </submittedName>
</protein>
<dbReference type="AlphaFoldDB" id="A0AA43QH38"/>
<evidence type="ECO:0000313" key="1">
    <source>
        <dbReference type="EMBL" id="MDI1485254.1"/>
    </source>
</evidence>
<sequence>MNTPCLTYNLSDELLSAIVEALIIEPNSRFAHLYPIPKLLFANIQLVADAEHLHHLPQVDLGRNLSLVKKVTFVAPSIFSKVQLGLVSGRSESWKHHEARLGMPSVDDAVFVEPPEDWIINLENFKTTLLQKPIRRLAKHPWIQTWQSAFFNARSSEVDIPQELRLEFRDTHLDGKVRTELEKNHEDAQAAKDLLLGDDIKGAWTNALQALLHVHTWRVATLSKEALFPLGCSINGRIP</sequence>
<name>A0AA43QH38_9LECA</name>
<organism evidence="1 2">
    <name type="scientific">Ramalina farinacea</name>
    <dbReference type="NCBI Taxonomy" id="258253"/>
    <lineage>
        <taxon>Eukaryota</taxon>
        <taxon>Fungi</taxon>
        <taxon>Dikarya</taxon>
        <taxon>Ascomycota</taxon>
        <taxon>Pezizomycotina</taxon>
        <taxon>Lecanoromycetes</taxon>
        <taxon>OSLEUM clade</taxon>
        <taxon>Lecanoromycetidae</taxon>
        <taxon>Lecanorales</taxon>
        <taxon>Lecanorineae</taxon>
        <taxon>Ramalinaceae</taxon>
        <taxon>Ramalina</taxon>
    </lineage>
</organism>
<proteinExistence type="predicted"/>
<dbReference type="EMBL" id="JAPUFD010000001">
    <property type="protein sequence ID" value="MDI1485254.1"/>
    <property type="molecule type" value="Genomic_DNA"/>
</dbReference>
<gene>
    <name evidence="1" type="ORF">OHK93_000391</name>
</gene>
<evidence type="ECO:0000313" key="2">
    <source>
        <dbReference type="Proteomes" id="UP001161017"/>
    </source>
</evidence>
<reference evidence="1" key="1">
    <citation type="journal article" date="2023" name="Genome Biol. Evol.">
        <title>First Whole Genome Sequence and Flow Cytometry Genome Size Data for the Lichen-Forming Fungus Ramalina farinacea (Ascomycota).</title>
        <authorList>
            <person name="Llewellyn T."/>
            <person name="Mian S."/>
            <person name="Hill R."/>
            <person name="Leitch I.J."/>
            <person name="Gaya E."/>
        </authorList>
    </citation>
    <scope>NUCLEOTIDE SEQUENCE</scope>
    <source>
        <strain evidence="1">LIQ254RAFAR</strain>
    </source>
</reference>
<keyword evidence="2" id="KW-1185">Reference proteome</keyword>
<comment type="caution">
    <text evidence="1">The sequence shown here is derived from an EMBL/GenBank/DDBJ whole genome shotgun (WGS) entry which is preliminary data.</text>
</comment>
<accession>A0AA43QH38</accession>
<dbReference type="Proteomes" id="UP001161017">
    <property type="component" value="Unassembled WGS sequence"/>
</dbReference>